<dbReference type="Proteomes" id="UP000299102">
    <property type="component" value="Unassembled WGS sequence"/>
</dbReference>
<keyword evidence="2" id="KW-1185">Reference proteome</keyword>
<comment type="caution">
    <text evidence="1">The sequence shown here is derived from an EMBL/GenBank/DDBJ whole genome shotgun (WGS) entry which is preliminary data.</text>
</comment>
<dbReference type="OrthoDB" id="7453700at2759"/>
<proteinExistence type="predicted"/>
<evidence type="ECO:0000313" key="2">
    <source>
        <dbReference type="Proteomes" id="UP000299102"/>
    </source>
</evidence>
<organism evidence="1 2">
    <name type="scientific">Eumeta variegata</name>
    <name type="common">Bagworm moth</name>
    <name type="synonym">Eumeta japonica</name>
    <dbReference type="NCBI Taxonomy" id="151549"/>
    <lineage>
        <taxon>Eukaryota</taxon>
        <taxon>Metazoa</taxon>
        <taxon>Ecdysozoa</taxon>
        <taxon>Arthropoda</taxon>
        <taxon>Hexapoda</taxon>
        <taxon>Insecta</taxon>
        <taxon>Pterygota</taxon>
        <taxon>Neoptera</taxon>
        <taxon>Endopterygota</taxon>
        <taxon>Lepidoptera</taxon>
        <taxon>Glossata</taxon>
        <taxon>Ditrysia</taxon>
        <taxon>Tineoidea</taxon>
        <taxon>Psychidae</taxon>
        <taxon>Oiketicinae</taxon>
        <taxon>Eumeta</taxon>
    </lineage>
</organism>
<protein>
    <submittedName>
        <fullName evidence="1">Uncharacterized protein</fullName>
    </submittedName>
</protein>
<sequence>MLLLYREFNLVLRPDPRSVFAEGAQFHSTRGRMRYDTAHVYTGTLEDTFSPRDTNEGFKEFDTTVRG</sequence>
<name>A0A4C1VLH4_EUMVA</name>
<accession>A0A4C1VLH4</accession>
<evidence type="ECO:0000313" key="1">
    <source>
        <dbReference type="EMBL" id="GBP39483.1"/>
    </source>
</evidence>
<dbReference type="AlphaFoldDB" id="A0A4C1VLH4"/>
<gene>
    <name evidence="1" type="ORF">EVAR_23834_1</name>
</gene>
<dbReference type="EMBL" id="BGZK01000366">
    <property type="protein sequence ID" value="GBP39483.1"/>
    <property type="molecule type" value="Genomic_DNA"/>
</dbReference>
<reference evidence="1 2" key="1">
    <citation type="journal article" date="2019" name="Commun. Biol.">
        <title>The bagworm genome reveals a unique fibroin gene that provides high tensile strength.</title>
        <authorList>
            <person name="Kono N."/>
            <person name="Nakamura H."/>
            <person name="Ohtoshi R."/>
            <person name="Tomita M."/>
            <person name="Numata K."/>
            <person name="Arakawa K."/>
        </authorList>
    </citation>
    <scope>NUCLEOTIDE SEQUENCE [LARGE SCALE GENOMIC DNA]</scope>
</reference>